<dbReference type="AlphaFoldDB" id="A0A2T1C8N9"/>
<dbReference type="Proteomes" id="UP000238762">
    <property type="component" value="Unassembled WGS sequence"/>
</dbReference>
<protein>
    <submittedName>
        <fullName evidence="1">Uncharacterized protein</fullName>
    </submittedName>
</protein>
<reference evidence="1 2" key="1">
    <citation type="submission" date="2018-02" db="EMBL/GenBank/DDBJ databases">
        <authorList>
            <person name="Cohen D.B."/>
            <person name="Kent A.D."/>
        </authorList>
    </citation>
    <scope>NUCLEOTIDE SEQUENCE [LARGE SCALE GENOMIC DNA]</scope>
    <source>
        <strain evidence="1 2">CCAP 1448/3</strain>
    </source>
</reference>
<dbReference type="EMBL" id="PVWJ01000010">
    <property type="protein sequence ID" value="PSB04604.1"/>
    <property type="molecule type" value="Genomic_DNA"/>
</dbReference>
<sequence length="105" mass="10744">MPFRIKINADVWSPLSAEEKSKVTEILKNTSLIEEGDEIVGDASVAVQAQGFLDNLNPGKKFCKIACDVAASAAAAACTAGTSGVALAACLAAAEVAREACRDAC</sequence>
<comment type="caution">
    <text evidence="1">The sequence shown here is derived from an EMBL/GenBank/DDBJ whole genome shotgun (WGS) entry which is preliminary data.</text>
</comment>
<proteinExistence type="predicted"/>
<dbReference type="RefSeq" id="WP_106287237.1">
    <property type="nucleotide sequence ID" value="NZ_CAWNTC010000177.1"/>
</dbReference>
<organism evidence="1 2">
    <name type="scientific">Merismopedia glauca CCAP 1448/3</name>
    <dbReference type="NCBI Taxonomy" id="1296344"/>
    <lineage>
        <taxon>Bacteria</taxon>
        <taxon>Bacillati</taxon>
        <taxon>Cyanobacteriota</taxon>
        <taxon>Cyanophyceae</taxon>
        <taxon>Synechococcales</taxon>
        <taxon>Merismopediaceae</taxon>
        <taxon>Merismopedia</taxon>
    </lineage>
</organism>
<name>A0A2T1C8N9_9CYAN</name>
<evidence type="ECO:0000313" key="1">
    <source>
        <dbReference type="EMBL" id="PSB04604.1"/>
    </source>
</evidence>
<keyword evidence="2" id="KW-1185">Reference proteome</keyword>
<reference evidence="1 2" key="2">
    <citation type="submission" date="2018-03" db="EMBL/GenBank/DDBJ databases">
        <title>The ancient ancestry and fast evolution of plastids.</title>
        <authorList>
            <person name="Moore K.R."/>
            <person name="Magnabosco C."/>
            <person name="Momper L."/>
            <person name="Gold D.A."/>
            <person name="Bosak T."/>
            <person name="Fournier G.P."/>
        </authorList>
    </citation>
    <scope>NUCLEOTIDE SEQUENCE [LARGE SCALE GENOMIC DNA]</scope>
    <source>
        <strain evidence="1 2">CCAP 1448/3</strain>
    </source>
</reference>
<gene>
    <name evidence="1" type="ORF">C7B64_03375</name>
</gene>
<evidence type="ECO:0000313" key="2">
    <source>
        <dbReference type="Proteomes" id="UP000238762"/>
    </source>
</evidence>
<accession>A0A2T1C8N9</accession>